<feature type="transmembrane region" description="Helical" evidence="7">
    <location>
        <begin position="351"/>
        <end position="377"/>
    </location>
</feature>
<sequence>MKWKDYPQNIKVRLMTSFFNRAVTSAIWPFMALFFSLHKGPIWAGVFLSINVGVAFISNLLGGYISDRFNRKQVLILSSICSAVLLLIMTVCILPETKLIYLFAGTYLFFTFTSSLSRPAMQAIIIDSTTPDNRKAIYAIDYWMVNLSMAIGAALGGWLFLTQQILLFIIVTTIATILPIVYMVWLQDTVVKKLDKVHANVWRDLVANYQVALKDRPFVKAVTGAMCIYAAEFSLNSYIGVRLAEEFRTVGSGIIELNGVRMLSLLNIQNMLLVVLLTFLITRLARNMDGKKVLLFGLIIYSIGYVLMMSANNWYLLLFVNLVATIGELLYSPVANAEKANMMPEDKRGSYSAFSGISFNGAELIARMTIIVGAFLVPSMMSVYMACILFVGTSLLYTGLFVREKKEKVNVESIA</sequence>
<feature type="transmembrane region" description="Helical" evidence="7">
    <location>
        <begin position="383"/>
        <end position="402"/>
    </location>
</feature>
<dbReference type="InterPro" id="IPR020846">
    <property type="entry name" value="MFS_dom"/>
</dbReference>
<feature type="transmembrane region" description="Helical" evidence="7">
    <location>
        <begin position="42"/>
        <end position="62"/>
    </location>
</feature>
<evidence type="ECO:0000256" key="1">
    <source>
        <dbReference type="ARBA" id="ARBA00004651"/>
    </source>
</evidence>
<evidence type="ECO:0000256" key="2">
    <source>
        <dbReference type="ARBA" id="ARBA00022448"/>
    </source>
</evidence>
<evidence type="ECO:0000256" key="5">
    <source>
        <dbReference type="ARBA" id="ARBA00022989"/>
    </source>
</evidence>
<evidence type="ECO:0000256" key="4">
    <source>
        <dbReference type="ARBA" id="ARBA00022692"/>
    </source>
</evidence>
<gene>
    <name evidence="9" type="ORF">G8O30_14745</name>
</gene>
<protein>
    <submittedName>
        <fullName evidence="9">MFS transporter</fullName>
    </submittedName>
</protein>
<feature type="transmembrane region" description="Helical" evidence="7">
    <location>
        <begin position="293"/>
        <end position="308"/>
    </location>
</feature>
<dbReference type="PANTHER" id="PTHR23517:SF3">
    <property type="entry name" value="INTEGRAL MEMBRANE TRANSPORT PROTEIN"/>
    <property type="match status" value="1"/>
</dbReference>
<keyword evidence="10" id="KW-1185">Reference proteome</keyword>
<proteinExistence type="predicted"/>
<keyword evidence="5 7" id="KW-1133">Transmembrane helix</keyword>
<dbReference type="SUPFAM" id="SSF103473">
    <property type="entry name" value="MFS general substrate transporter"/>
    <property type="match status" value="1"/>
</dbReference>
<feature type="transmembrane region" description="Helical" evidence="7">
    <location>
        <begin position="218"/>
        <end position="239"/>
    </location>
</feature>
<keyword evidence="6 7" id="KW-0472">Membrane</keyword>
<dbReference type="GO" id="GO:0005886">
    <property type="term" value="C:plasma membrane"/>
    <property type="evidence" value="ECO:0007669"/>
    <property type="project" value="UniProtKB-SubCell"/>
</dbReference>
<dbReference type="InterPro" id="IPR050171">
    <property type="entry name" value="MFS_Transporters"/>
</dbReference>
<evidence type="ECO:0000256" key="7">
    <source>
        <dbReference type="SAM" id="Phobius"/>
    </source>
</evidence>
<evidence type="ECO:0000256" key="6">
    <source>
        <dbReference type="ARBA" id="ARBA00023136"/>
    </source>
</evidence>
<dbReference type="Proteomes" id="UP000593626">
    <property type="component" value="Chromosome"/>
</dbReference>
<feature type="transmembrane region" description="Helical" evidence="7">
    <location>
        <begin position="99"/>
        <end position="116"/>
    </location>
</feature>
<reference evidence="9 10" key="1">
    <citation type="submission" date="2019-07" db="EMBL/GenBank/DDBJ databases">
        <title>Genome sequence of 2 isolates from Red Sea Mangroves.</title>
        <authorList>
            <person name="Sefrji F."/>
            <person name="Michoud G."/>
            <person name="Merlino G."/>
            <person name="Daffonchio D."/>
        </authorList>
    </citation>
    <scope>NUCLEOTIDE SEQUENCE [LARGE SCALE GENOMIC DNA]</scope>
    <source>
        <strain evidence="9 10">R1DC41</strain>
    </source>
</reference>
<feature type="transmembrane region" description="Helical" evidence="7">
    <location>
        <begin position="165"/>
        <end position="186"/>
    </location>
</feature>
<feature type="domain" description="Major facilitator superfamily (MFS) profile" evidence="8">
    <location>
        <begin position="1"/>
        <end position="406"/>
    </location>
</feature>
<dbReference type="InterPro" id="IPR036259">
    <property type="entry name" value="MFS_trans_sf"/>
</dbReference>
<dbReference type="RefSeq" id="WP_239672777.1">
    <property type="nucleotide sequence ID" value="NZ_CP049742.1"/>
</dbReference>
<feature type="transmembrane region" description="Helical" evidence="7">
    <location>
        <begin position="137"/>
        <end position="159"/>
    </location>
</feature>
<feature type="transmembrane region" description="Helical" evidence="7">
    <location>
        <begin position="314"/>
        <end position="331"/>
    </location>
</feature>
<accession>A0A7S8HGZ9</accession>
<feature type="transmembrane region" description="Helical" evidence="7">
    <location>
        <begin position="74"/>
        <end position="93"/>
    </location>
</feature>
<comment type="subcellular location">
    <subcellularLocation>
        <location evidence="1">Cell membrane</location>
        <topology evidence="1">Multi-pass membrane protein</topology>
    </subcellularLocation>
</comment>
<dbReference type="PROSITE" id="PS50850">
    <property type="entry name" value="MFS"/>
    <property type="match status" value="1"/>
</dbReference>
<name>A0A7S8HGZ9_9BACI</name>
<feature type="transmembrane region" description="Helical" evidence="7">
    <location>
        <begin position="259"/>
        <end position="281"/>
    </location>
</feature>
<dbReference type="Pfam" id="PF07690">
    <property type="entry name" value="MFS_1"/>
    <property type="match status" value="2"/>
</dbReference>
<keyword evidence="3" id="KW-1003">Cell membrane</keyword>
<dbReference type="CDD" id="cd17329">
    <property type="entry name" value="MFS_MdtH_MDR_like"/>
    <property type="match status" value="1"/>
</dbReference>
<keyword evidence="4 7" id="KW-0812">Transmembrane</keyword>
<evidence type="ECO:0000313" key="10">
    <source>
        <dbReference type="Proteomes" id="UP000593626"/>
    </source>
</evidence>
<evidence type="ECO:0000256" key="3">
    <source>
        <dbReference type="ARBA" id="ARBA00022475"/>
    </source>
</evidence>
<dbReference type="KEGG" id="mcui:G8O30_14745"/>
<organism evidence="9 10">
    <name type="scientific">Mangrovibacillus cuniculi</name>
    <dbReference type="NCBI Taxonomy" id="2593652"/>
    <lineage>
        <taxon>Bacteria</taxon>
        <taxon>Bacillati</taxon>
        <taxon>Bacillota</taxon>
        <taxon>Bacilli</taxon>
        <taxon>Bacillales</taxon>
        <taxon>Bacillaceae</taxon>
        <taxon>Mangrovibacillus</taxon>
    </lineage>
</organism>
<keyword evidence="2" id="KW-0813">Transport</keyword>
<feature type="transmembrane region" description="Helical" evidence="7">
    <location>
        <begin position="12"/>
        <end position="36"/>
    </location>
</feature>
<dbReference type="GO" id="GO:0022857">
    <property type="term" value="F:transmembrane transporter activity"/>
    <property type="evidence" value="ECO:0007669"/>
    <property type="project" value="InterPro"/>
</dbReference>
<evidence type="ECO:0000259" key="8">
    <source>
        <dbReference type="PROSITE" id="PS50850"/>
    </source>
</evidence>
<dbReference type="Gene3D" id="1.20.1250.20">
    <property type="entry name" value="MFS general substrate transporter like domains"/>
    <property type="match status" value="2"/>
</dbReference>
<dbReference type="EMBL" id="CP049742">
    <property type="protein sequence ID" value="QPC48096.1"/>
    <property type="molecule type" value="Genomic_DNA"/>
</dbReference>
<evidence type="ECO:0000313" key="9">
    <source>
        <dbReference type="EMBL" id="QPC48096.1"/>
    </source>
</evidence>
<dbReference type="AlphaFoldDB" id="A0A7S8HGZ9"/>
<dbReference type="PANTHER" id="PTHR23517">
    <property type="entry name" value="RESISTANCE PROTEIN MDTM, PUTATIVE-RELATED-RELATED"/>
    <property type="match status" value="1"/>
</dbReference>
<dbReference type="InterPro" id="IPR011701">
    <property type="entry name" value="MFS"/>
</dbReference>